<dbReference type="EMBL" id="JAKTMA010000011">
    <property type="protein sequence ID" value="MCR0232717.1"/>
    <property type="molecule type" value="Genomic_DNA"/>
</dbReference>
<dbReference type="AlphaFoldDB" id="A0AAP2UMY0"/>
<evidence type="ECO:0000313" key="3">
    <source>
        <dbReference type="Proteomes" id="UP001203972"/>
    </source>
</evidence>
<reference evidence="2" key="1">
    <citation type="journal article" date="2019" name="Nat. Med.">
        <title>A library of human gut bacterial isolates paired with longitudinal multiomics data enables mechanistic microbiome research.</title>
        <authorList>
            <person name="Poyet M."/>
            <person name="Groussin M."/>
            <person name="Gibbons S.M."/>
            <person name="Avila-Pacheco J."/>
            <person name="Jiang X."/>
            <person name="Kearney S.M."/>
            <person name="Perrotta A.R."/>
            <person name="Berdy B."/>
            <person name="Zhao S."/>
            <person name="Lieberman T.D."/>
            <person name="Swanson P.K."/>
            <person name="Smith M."/>
            <person name="Roesemann S."/>
            <person name="Alexander J.E."/>
            <person name="Rich S.A."/>
            <person name="Livny J."/>
            <person name="Vlamakis H."/>
            <person name="Clish C."/>
            <person name="Bullock K."/>
            <person name="Deik A."/>
            <person name="Scott J."/>
            <person name="Pierce K.A."/>
            <person name="Xavier R.J."/>
            <person name="Alm E.J."/>
        </authorList>
    </citation>
    <scope>NUCLEOTIDE SEQUENCE</scope>
    <source>
        <strain evidence="2">BIOML-A12</strain>
    </source>
</reference>
<dbReference type="Proteomes" id="UP000604383">
    <property type="component" value="Unassembled WGS sequence"/>
</dbReference>
<dbReference type="RefSeq" id="WP_009270381.1">
    <property type="nucleotide sequence ID" value="NZ_AP025565.1"/>
</dbReference>
<dbReference type="Proteomes" id="UP001203972">
    <property type="component" value="Unassembled WGS sequence"/>
</dbReference>
<accession>A0AAP2UMY0</accession>
<comment type="caution">
    <text evidence="1">The sequence shown here is derived from an EMBL/GenBank/DDBJ whole genome shotgun (WGS) entry which is preliminary data.</text>
</comment>
<sequence>MKSLKWLLISSLAVSYVMVGSGSKTIHAEHNNIEFIQIKEGETIPLYKLKGTSLEGKEVKIIGDKLFVDGQKRAAGAIAVFIAGILAGYFIDGILIYTTGYSGGELCAQGLTALKNFGNRNASKVYFNTNKSTYVYSYITKDGQQCTRTPSGTQYVCAYSG</sequence>
<organism evidence="1 3">
    <name type="scientific">Clostridium innocuum</name>
    <dbReference type="NCBI Taxonomy" id="1522"/>
    <lineage>
        <taxon>Bacteria</taxon>
        <taxon>Bacillati</taxon>
        <taxon>Bacillota</taxon>
        <taxon>Clostridia</taxon>
        <taxon>Eubacteriales</taxon>
        <taxon>Clostridiaceae</taxon>
        <taxon>Clostridium</taxon>
    </lineage>
</organism>
<name>A0AAP2UMY0_CLOIN</name>
<proteinExistence type="predicted"/>
<protein>
    <submittedName>
        <fullName evidence="1">Uncharacterized protein</fullName>
    </submittedName>
</protein>
<evidence type="ECO:0000313" key="2">
    <source>
        <dbReference type="EMBL" id="MZH55740.1"/>
    </source>
</evidence>
<evidence type="ECO:0000313" key="1">
    <source>
        <dbReference type="EMBL" id="MCR0232717.1"/>
    </source>
</evidence>
<reference evidence="1" key="2">
    <citation type="journal article" date="2022" name="Clin. Infect. Dis.">
        <title>Association between Clostridium innocuum and antibiotic-associated diarrhea in adults and children: A cross-sectional study and comparative genomics analysis.</title>
        <authorList>
            <person name="Cherny K.E."/>
            <person name="Muscat E.B."/>
            <person name="Balaji A."/>
            <person name="Mukherjee J."/>
            <person name="Ozer E.A."/>
            <person name="Angarone M.P."/>
            <person name="Hauser A.R."/>
            <person name="Sichel J.S."/>
            <person name="Amponsah E."/>
            <person name="Kociolek L.K."/>
        </authorList>
    </citation>
    <scope>NUCLEOTIDE SEQUENCE</scope>
    <source>
        <strain evidence="1">NU1-AC-029v</strain>
    </source>
</reference>
<gene>
    <name evidence="2" type="ORF">GT664_08205</name>
    <name evidence="1" type="ORF">MKC95_08045</name>
</gene>
<dbReference type="EMBL" id="WWTN01000011">
    <property type="protein sequence ID" value="MZH55740.1"/>
    <property type="molecule type" value="Genomic_DNA"/>
</dbReference>